<sequence>MAGGSKYSRIQNFKKKLRKICSADLELFYGNDVQDRPKRAALHIQNQYERTATKGTIGSNWIVIAAARSVIQPLNKAGHQLPSVRGPSMPPPEQKEAEKACDVLDGPVVDAI</sequence>
<proteinExistence type="predicted"/>
<name>A0A8H7AHL6_9EURO</name>
<protein>
    <submittedName>
        <fullName evidence="2">Uncharacterized protein</fullName>
    </submittedName>
</protein>
<dbReference type="AlphaFoldDB" id="A0A8H7AHL6"/>
<feature type="region of interest" description="Disordered" evidence="1">
    <location>
        <begin position="78"/>
        <end position="100"/>
    </location>
</feature>
<organism evidence="2 3">
    <name type="scientific">Endocarpon pusillum</name>
    <dbReference type="NCBI Taxonomy" id="364733"/>
    <lineage>
        <taxon>Eukaryota</taxon>
        <taxon>Fungi</taxon>
        <taxon>Dikarya</taxon>
        <taxon>Ascomycota</taxon>
        <taxon>Pezizomycotina</taxon>
        <taxon>Eurotiomycetes</taxon>
        <taxon>Chaetothyriomycetidae</taxon>
        <taxon>Verrucariales</taxon>
        <taxon>Verrucariaceae</taxon>
        <taxon>Endocarpon</taxon>
    </lineage>
</organism>
<evidence type="ECO:0000256" key="1">
    <source>
        <dbReference type="SAM" id="MobiDB-lite"/>
    </source>
</evidence>
<reference evidence="2" key="1">
    <citation type="submission" date="2020-02" db="EMBL/GenBank/DDBJ databases">
        <authorList>
            <person name="Palmer J.M."/>
        </authorList>
    </citation>
    <scope>NUCLEOTIDE SEQUENCE</scope>
    <source>
        <strain evidence="2">EPUS1.4</strain>
        <tissue evidence="2">Thallus</tissue>
    </source>
</reference>
<evidence type="ECO:0000313" key="2">
    <source>
        <dbReference type="EMBL" id="KAF7507271.1"/>
    </source>
</evidence>
<dbReference type="Proteomes" id="UP000606974">
    <property type="component" value="Unassembled WGS sequence"/>
</dbReference>
<comment type="caution">
    <text evidence="2">The sequence shown here is derived from an EMBL/GenBank/DDBJ whole genome shotgun (WGS) entry which is preliminary data.</text>
</comment>
<dbReference type="EMBL" id="JAACFV010000071">
    <property type="protein sequence ID" value="KAF7507271.1"/>
    <property type="molecule type" value="Genomic_DNA"/>
</dbReference>
<gene>
    <name evidence="2" type="ORF">GJ744_010705</name>
</gene>
<evidence type="ECO:0000313" key="3">
    <source>
        <dbReference type="Proteomes" id="UP000606974"/>
    </source>
</evidence>
<accession>A0A8H7AHL6</accession>
<keyword evidence="3" id="KW-1185">Reference proteome</keyword>